<evidence type="ECO:0000313" key="4">
    <source>
        <dbReference type="EMBL" id="GAA4426546.1"/>
    </source>
</evidence>
<dbReference type="CDD" id="cd12797">
    <property type="entry name" value="M23_peptidase"/>
    <property type="match status" value="1"/>
</dbReference>
<reference evidence="5" key="1">
    <citation type="journal article" date="2019" name="Int. J. Syst. Evol. Microbiol.">
        <title>The Global Catalogue of Microorganisms (GCM) 10K type strain sequencing project: providing services to taxonomists for standard genome sequencing and annotation.</title>
        <authorList>
            <consortium name="The Broad Institute Genomics Platform"/>
            <consortium name="The Broad Institute Genome Sequencing Center for Infectious Disease"/>
            <person name="Wu L."/>
            <person name="Ma J."/>
        </authorList>
    </citation>
    <scope>NUCLEOTIDE SEQUENCE [LARGE SCALE GENOMIC DNA]</scope>
    <source>
        <strain evidence="5">JCM 17810</strain>
    </source>
</reference>
<dbReference type="InterPro" id="IPR011055">
    <property type="entry name" value="Dup_hybrid_motif"/>
</dbReference>
<evidence type="ECO:0000313" key="5">
    <source>
        <dbReference type="Proteomes" id="UP001500622"/>
    </source>
</evidence>
<keyword evidence="1" id="KW-0732">Signal</keyword>
<feature type="region of interest" description="Disordered" evidence="2">
    <location>
        <begin position="1"/>
        <end position="22"/>
    </location>
</feature>
<evidence type="ECO:0000256" key="1">
    <source>
        <dbReference type="ARBA" id="ARBA00022729"/>
    </source>
</evidence>
<dbReference type="Pfam" id="PF01551">
    <property type="entry name" value="Peptidase_M23"/>
    <property type="match status" value="1"/>
</dbReference>
<organism evidence="4 5">
    <name type="scientific">Georgenia halophila</name>
    <dbReference type="NCBI Taxonomy" id="620889"/>
    <lineage>
        <taxon>Bacteria</taxon>
        <taxon>Bacillati</taxon>
        <taxon>Actinomycetota</taxon>
        <taxon>Actinomycetes</taxon>
        <taxon>Micrococcales</taxon>
        <taxon>Bogoriellaceae</taxon>
        <taxon>Georgenia</taxon>
    </lineage>
</organism>
<protein>
    <recommendedName>
        <fullName evidence="3">M23ase beta-sheet core domain-containing protein</fullName>
    </recommendedName>
</protein>
<comment type="caution">
    <text evidence="4">The sequence shown here is derived from an EMBL/GenBank/DDBJ whole genome shotgun (WGS) entry which is preliminary data.</text>
</comment>
<dbReference type="InterPro" id="IPR050570">
    <property type="entry name" value="Cell_wall_metabolism_enzyme"/>
</dbReference>
<dbReference type="InterPro" id="IPR016047">
    <property type="entry name" value="M23ase_b-sheet_dom"/>
</dbReference>
<dbReference type="Proteomes" id="UP001500622">
    <property type="component" value="Unassembled WGS sequence"/>
</dbReference>
<dbReference type="EMBL" id="BAABGN010000011">
    <property type="protein sequence ID" value="GAA4426546.1"/>
    <property type="molecule type" value="Genomic_DNA"/>
</dbReference>
<proteinExistence type="predicted"/>
<accession>A0ABP8LBI9</accession>
<gene>
    <name evidence="4" type="ORF">GCM10023169_25460</name>
</gene>
<dbReference type="Gene3D" id="2.70.70.10">
    <property type="entry name" value="Glucose Permease (Domain IIA)"/>
    <property type="match status" value="1"/>
</dbReference>
<dbReference type="PANTHER" id="PTHR21666">
    <property type="entry name" value="PEPTIDASE-RELATED"/>
    <property type="match status" value="1"/>
</dbReference>
<name>A0ABP8LBI9_9MICO</name>
<dbReference type="SUPFAM" id="SSF51261">
    <property type="entry name" value="Duplicated hybrid motif"/>
    <property type="match status" value="1"/>
</dbReference>
<evidence type="ECO:0000259" key="3">
    <source>
        <dbReference type="Pfam" id="PF01551"/>
    </source>
</evidence>
<feature type="domain" description="M23ase beta-sheet core" evidence="3">
    <location>
        <begin position="153"/>
        <end position="255"/>
    </location>
</feature>
<evidence type="ECO:0000256" key="2">
    <source>
        <dbReference type="SAM" id="MobiDB-lite"/>
    </source>
</evidence>
<feature type="region of interest" description="Disordered" evidence="2">
    <location>
        <begin position="79"/>
        <end position="116"/>
    </location>
</feature>
<keyword evidence="5" id="KW-1185">Reference proteome</keyword>
<dbReference type="PANTHER" id="PTHR21666:SF289">
    <property type="entry name" value="L-ALA--D-GLU ENDOPEPTIDASE"/>
    <property type="match status" value="1"/>
</dbReference>
<sequence length="271" mass="28014">MTARRDTKTPRRSHRAEPLPATRRRLAAKVAVIVTLAAMTCGTAVITTEPAGAAPRVAIVPSVLGVLDAADASVRTPDALAADPTSHGRAQLQAASRADAREALPDESAEGADGAAAAVTDPAQVAMPLAAGTFRHTSDYGPRSNPIGGGAGMHTGTDFSAPLGTPIHSIADGVVTHVGEGIDGRSSMLIIVEHEIDGETVESWYNHMYSDGIHVKTGQKVDAGQVIAEVGNNGYSTGPHLHLEIHPGTRSETVDPLPWLEAAEAVDVSDL</sequence>